<reference evidence="3 4" key="1">
    <citation type="submission" date="2018-08" db="EMBL/GenBank/DDBJ databases">
        <title>A genome reference for cultivated species of the human gut microbiota.</title>
        <authorList>
            <person name="Zou Y."/>
            <person name="Xue W."/>
            <person name="Luo G."/>
        </authorList>
    </citation>
    <scope>NUCLEOTIDE SEQUENCE [LARGE SCALE GENOMIC DNA]</scope>
    <source>
        <strain evidence="3 4">AF22-3AC</strain>
    </source>
</reference>
<dbReference type="EMBL" id="QRVJ01000002">
    <property type="protein sequence ID" value="RGS38997.1"/>
    <property type="molecule type" value="Genomic_DNA"/>
</dbReference>
<feature type="binding site" evidence="1">
    <location>
        <position position="287"/>
    </location>
    <ligand>
        <name>Zn(2+)</name>
        <dbReference type="ChEBI" id="CHEBI:29105"/>
    </ligand>
</feature>
<keyword evidence="2" id="KW-0812">Transmembrane</keyword>
<accession>A0A412IM56</accession>
<dbReference type="Pfam" id="PF05147">
    <property type="entry name" value="LANC_like"/>
    <property type="match status" value="1"/>
</dbReference>
<feature type="binding site" evidence="1">
    <location>
        <position position="288"/>
    </location>
    <ligand>
        <name>Zn(2+)</name>
        <dbReference type="ChEBI" id="CHEBI:29105"/>
    </ligand>
</feature>
<keyword evidence="1" id="KW-0862">Zinc</keyword>
<dbReference type="InterPro" id="IPR007822">
    <property type="entry name" value="LANC-like"/>
</dbReference>
<keyword evidence="2" id="KW-1133">Transmembrane helix</keyword>
<sequence length="369" mass="43521">MKEPLLLHSMDLCCKYMQSHSGRNIGLVSGETALLLCFYYFYKKSNHYKYKRLMLRLAEEQLEGINNNFDLSSGLSSLCLIFHWIKQDCLIRDQMEEIDLLIEREYSLSLNKNDMDYFHGASGYIFYFLMTNRCRHLDLLLSNYNQQVNEIFNRDNWYTLFYQKNNIPEVVVNIGTPHGITGVLLILLIALEKGYQFVIPTIIRTCEFLLTSRFSEMKKSFFPSLIKQNGEKIDSGIAWCYGDLMASYAILKTGVLLGNSYYTETGYRMLLQLNERTDYIKNDLCLCHGHSSLIVIYRRIYEITHDKLFFHRSLFWYKKANILLESQMKIDRKDKFFEIPSLFIGFPGAFLSLLTWEFEECEWTKCLLL</sequence>
<feature type="binding site" evidence="1">
    <location>
        <position position="240"/>
    </location>
    <ligand>
        <name>Zn(2+)</name>
        <dbReference type="ChEBI" id="CHEBI:29105"/>
    </ligand>
</feature>
<dbReference type="PRINTS" id="PR01955">
    <property type="entry name" value="LANCFRANKIA"/>
</dbReference>
<dbReference type="GO" id="GO:0046872">
    <property type="term" value="F:metal ion binding"/>
    <property type="evidence" value="ECO:0007669"/>
    <property type="project" value="UniProtKB-KW"/>
</dbReference>
<name>A0A412IM56_9BACE</name>
<evidence type="ECO:0000313" key="4">
    <source>
        <dbReference type="Proteomes" id="UP000283341"/>
    </source>
</evidence>
<keyword evidence="2" id="KW-0472">Membrane</keyword>
<dbReference type="PRINTS" id="PR01950">
    <property type="entry name" value="LANCSUPER"/>
</dbReference>
<dbReference type="SMART" id="SM01260">
    <property type="entry name" value="LANC_like"/>
    <property type="match status" value="1"/>
</dbReference>
<protein>
    <recommendedName>
        <fullName evidence="5">Lanthionine synthetase C-like protein</fullName>
    </recommendedName>
</protein>
<evidence type="ECO:0000256" key="1">
    <source>
        <dbReference type="PIRSR" id="PIRSR607822-1"/>
    </source>
</evidence>
<dbReference type="Gene3D" id="1.50.10.20">
    <property type="match status" value="1"/>
</dbReference>
<dbReference type="RefSeq" id="WP_118401789.1">
    <property type="nucleotide sequence ID" value="NZ_JADNFX010000003.1"/>
</dbReference>
<dbReference type="SUPFAM" id="SSF158745">
    <property type="entry name" value="LanC-like"/>
    <property type="match status" value="1"/>
</dbReference>
<keyword evidence="1" id="KW-0479">Metal-binding</keyword>
<proteinExistence type="predicted"/>
<comment type="caution">
    <text evidence="3">The sequence shown here is derived from an EMBL/GenBank/DDBJ whole genome shotgun (WGS) entry which is preliminary data.</text>
</comment>
<dbReference type="AlphaFoldDB" id="A0A412IM56"/>
<dbReference type="Proteomes" id="UP000283341">
    <property type="component" value="Unassembled WGS sequence"/>
</dbReference>
<evidence type="ECO:0000256" key="2">
    <source>
        <dbReference type="SAM" id="Phobius"/>
    </source>
</evidence>
<dbReference type="GO" id="GO:0031179">
    <property type="term" value="P:peptide modification"/>
    <property type="evidence" value="ECO:0007669"/>
    <property type="project" value="InterPro"/>
</dbReference>
<evidence type="ECO:0000313" key="3">
    <source>
        <dbReference type="EMBL" id="RGS38997.1"/>
    </source>
</evidence>
<organism evidence="3 4">
    <name type="scientific">Bacteroides cellulosilyticus</name>
    <dbReference type="NCBI Taxonomy" id="246787"/>
    <lineage>
        <taxon>Bacteria</taxon>
        <taxon>Pseudomonadati</taxon>
        <taxon>Bacteroidota</taxon>
        <taxon>Bacteroidia</taxon>
        <taxon>Bacteroidales</taxon>
        <taxon>Bacteroidaceae</taxon>
        <taxon>Bacteroides</taxon>
    </lineage>
</organism>
<feature type="transmembrane region" description="Helical" evidence="2">
    <location>
        <begin position="25"/>
        <end position="42"/>
    </location>
</feature>
<evidence type="ECO:0008006" key="5">
    <source>
        <dbReference type="Google" id="ProtNLM"/>
    </source>
</evidence>
<gene>
    <name evidence="3" type="ORF">DWX97_03360</name>
</gene>